<feature type="non-terminal residue" evidence="1">
    <location>
        <position position="120"/>
    </location>
</feature>
<proteinExistence type="predicted"/>
<sequence length="120" mass="13275">MISNVPVSGFSIPVPLVLVGKTGLRTLCVSADTGIFSLKDGQWYKLDEQKEQYQPSRPNLVRRTALMSRAIIENLKEKGIYVDEAEPTLYFTQPGVHIDASDPPVNLLQSDGIDRFAANL</sequence>
<protein>
    <submittedName>
        <fullName evidence="1">Uncharacterized protein</fullName>
    </submittedName>
</protein>
<comment type="caution">
    <text evidence="1">The sequence shown here is derived from an EMBL/GenBank/DDBJ whole genome shotgun (WGS) entry which is preliminary data.</text>
</comment>
<accession>X1A2T1</accession>
<organism evidence="1">
    <name type="scientific">marine sediment metagenome</name>
    <dbReference type="NCBI Taxonomy" id="412755"/>
    <lineage>
        <taxon>unclassified sequences</taxon>
        <taxon>metagenomes</taxon>
        <taxon>ecological metagenomes</taxon>
    </lineage>
</organism>
<reference evidence="1" key="1">
    <citation type="journal article" date="2014" name="Front. Microbiol.">
        <title>High frequency of phylogenetically diverse reductive dehalogenase-homologous genes in deep subseafloor sedimentary metagenomes.</title>
        <authorList>
            <person name="Kawai M."/>
            <person name="Futagami T."/>
            <person name="Toyoda A."/>
            <person name="Takaki Y."/>
            <person name="Nishi S."/>
            <person name="Hori S."/>
            <person name="Arai W."/>
            <person name="Tsubouchi T."/>
            <person name="Morono Y."/>
            <person name="Uchiyama I."/>
            <person name="Ito T."/>
            <person name="Fujiyama A."/>
            <person name="Inagaki F."/>
            <person name="Takami H."/>
        </authorList>
    </citation>
    <scope>NUCLEOTIDE SEQUENCE</scope>
    <source>
        <strain evidence="1">Expedition CK06-06</strain>
    </source>
</reference>
<dbReference type="AlphaFoldDB" id="X1A2T1"/>
<name>X1A2T1_9ZZZZ</name>
<evidence type="ECO:0000313" key="1">
    <source>
        <dbReference type="EMBL" id="GAG76380.1"/>
    </source>
</evidence>
<gene>
    <name evidence="1" type="ORF">S01H4_29093</name>
</gene>
<dbReference type="EMBL" id="BART01014692">
    <property type="protein sequence ID" value="GAG76380.1"/>
    <property type="molecule type" value="Genomic_DNA"/>
</dbReference>